<evidence type="ECO:0000313" key="3">
    <source>
        <dbReference type="Proteomes" id="UP000318939"/>
    </source>
</evidence>
<feature type="chain" id="PRO_5046880925" evidence="1">
    <location>
        <begin position="21"/>
        <end position="96"/>
    </location>
</feature>
<dbReference type="Proteomes" id="UP000318939">
    <property type="component" value="Chromosome"/>
</dbReference>
<name>A0ABY8ILW5_9HYPH</name>
<gene>
    <name evidence="2" type="ORF">PR018_08230</name>
</gene>
<proteinExistence type="predicted"/>
<evidence type="ECO:0000313" key="2">
    <source>
        <dbReference type="EMBL" id="WFS24465.1"/>
    </source>
</evidence>
<reference evidence="2" key="1">
    <citation type="journal article" date="2019" name="Phytopathology">
        <title>A Novel Group of Rhizobium tumorigenes-Like Agrobacteria Associated with Crown Gall Disease of Rhododendron and Blueberry.</title>
        <authorList>
            <person name="Kuzmanovic N."/>
            <person name="Behrens P."/>
            <person name="Idczak E."/>
            <person name="Wagner S."/>
            <person name="Gotz M."/>
            <person name="Sproer C."/>
            <person name="Bunk B."/>
            <person name="Overmann J."/>
            <person name="Smalla K."/>
        </authorList>
    </citation>
    <scope>NUCLEOTIDE SEQUENCE</scope>
    <source>
        <strain evidence="2">Rho-6.2</strain>
    </source>
</reference>
<keyword evidence="3" id="KW-1185">Reference proteome</keyword>
<dbReference type="EMBL" id="CP117267">
    <property type="protein sequence ID" value="WFS24465.1"/>
    <property type="molecule type" value="Genomic_DNA"/>
</dbReference>
<protein>
    <submittedName>
        <fullName evidence="2">Uncharacterized protein</fullName>
    </submittedName>
</protein>
<dbReference type="RefSeq" id="WP_142823059.1">
    <property type="nucleotide sequence ID" value="NZ_CP117267.1"/>
</dbReference>
<sequence>MKFVPLLVAAVLLSPGLSLAAQCTPNDASARILASPNPDDIHPDWSDGSTIGLSWTFEGKEVGDSGDYMKGKLISPRGDVTNKGVYIIAREWDCAE</sequence>
<evidence type="ECO:0000256" key="1">
    <source>
        <dbReference type="SAM" id="SignalP"/>
    </source>
</evidence>
<reference evidence="2" key="2">
    <citation type="journal article" date="2023" name="MicrobiologyOpen">
        <title>Genomics of the tumorigenes clade of the family Rhizobiaceae and description of Rhizobium rhododendri sp. nov.</title>
        <authorList>
            <person name="Kuzmanovic N."/>
            <person name="diCenzo G.C."/>
            <person name="Bunk B."/>
            <person name="Sproeer C."/>
            <person name="Fruehling A."/>
            <person name="Neumann-Schaal M."/>
            <person name="Overmann J."/>
            <person name="Smalla K."/>
        </authorList>
    </citation>
    <scope>NUCLEOTIDE SEQUENCE</scope>
    <source>
        <strain evidence="2">Rho-6.2</strain>
    </source>
</reference>
<organism evidence="2 3">
    <name type="scientific">Rhizobium rhododendri</name>
    <dbReference type="NCBI Taxonomy" id="2506430"/>
    <lineage>
        <taxon>Bacteria</taxon>
        <taxon>Pseudomonadati</taxon>
        <taxon>Pseudomonadota</taxon>
        <taxon>Alphaproteobacteria</taxon>
        <taxon>Hyphomicrobiales</taxon>
        <taxon>Rhizobiaceae</taxon>
        <taxon>Rhizobium/Agrobacterium group</taxon>
        <taxon>Rhizobium</taxon>
    </lineage>
</organism>
<accession>A0ABY8ILW5</accession>
<keyword evidence="1" id="KW-0732">Signal</keyword>
<feature type="signal peptide" evidence="1">
    <location>
        <begin position="1"/>
        <end position="20"/>
    </location>
</feature>